<accession>A0ABD1GNV6</accession>
<dbReference type="Gene3D" id="3.40.395.10">
    <property type="entry name" value="Adenoviral Proteinase, Chain A"/>
    <property type="match status" value="1"/>
</dbReference>
<sequence length="544" mass="61578">MNKKGKKKVAGKEVASSSKVLIQTHKLWSLKKGSSFNGPIAFLLCFYVDRYVHCRRRLNRSYPTVKGWTKELMKMRQADEDKMGRFGLGSWEHRINREEILKAEAEQAARDCDKSRSEQNVDNVHDADRAMNELMKAGVQMASAITVFVDKLKAVPQSMKGVGIFKIATEAAMNLMGLTQVNPVDRPENADVVHNLTQAMHDEDCNNTQWLDAVEAMMKAYERKMELDYDGPTFSLGFDFTNPNDNHVDQHNEVDSNVHKETVNECEITRPSEVVTDVPTRPSEVVTDVPLQSVVNQNAQLPQVVVADVPLQSVVEEGVPEKVVVETEIPQPMVVECMMPESNNSEQNVPNDGEIIDNSKGKNIPINENIPAAYQSFTVVNPPNGWEEKQICDRFHSRVMDEVKVIPGFDWGNYDLIFFPICASDHYYLVCFDLVAMRVNVIDNSLAETHVTFDAKYGRTPTMLRRFLVSVLLKCNKNKQAGEIKNKGTKSLEILRAKFCRALLEATDNIRSKLNIAIAKDHWKKDNKEKKINMPKFLANYGIK</sequence>
<evidence type="ECO:0008006" key="3">
    <source>
        <dbReference type="Google" id="ProtNLM"/>
    </source>
</evidence>
<name>A0ABD1GNV6_SALDI</name>
<organism evidence="1 2">
    <name type="scientific">Salvia divinorum</name>
    <name type="common">Maria pastora</name>
    <name type="synonym">Diviner's sage</name>
    <dbReference type="NCBI Taxonomy" id="28513"/>
    <lineage>
        <taxon>Eukaryota</taxon>
        <taxon>Viridiplantae</taxon>
        <taxon>Streptophyta</taxon>
        <taxon>Embryophyta</taxon>
        <taxon>Tracheophyta</taxon>
        <taxon>Spermatophyta</taxon>
        <taxon>Magnoliopsida</taxon>
        <taxon>eudicotyledons</taxon>
        <taxon>Gunneridae</taxon>
        <taxon>Pentapetalae</taxon>
        <taxon>asterids</taxon>
        <taxon>lamiids</taxon>
        <taxon>Lamiales</taxon>
        <taxon>Lamiaceae</taxon>
        <taxon>Nepetoideae</taxon>
        <taxon>Mentheae</taxon>
        <taxon>Salviinae</taxon>
        <taxon>Salvia</taxon>
        <taxon>Salvia subgen. Calosphace</taxon>
    </lineage>
</organism>
<evidence type="ECO:0000313" key="2">
    <source>
        <dbReference type="Proteomes" id="UP001567538"/>
    </source>
</evidence>
<protein>
    <recommendedName>
        <fullName evidence="3">Ubiquitin-like protease family profile domain-containing protein</fullName>
    </recommendedName>
</protein>
<dbReference type="Proteomes" id="UP001567538">
    <property type="component" value="Unassembled WGS sequence"/>
</dbReference>
<evidence type="ECO:0000313" key="1">
    <source>
        <dbReference type="EMBL" id="KAL1545817.1"/>
    </source>
</evidence>
<proteinExistence type="predicted"/>
<dbReference type="AlphaFoldDB" id="A0ABD1GNV6"/>
<gene>
    <name evidence="1" type="ORF">AAHA92_22497</name>
</gene>
<comment type="caution">
    <text evidence="1">The sequence shown here is derived from an EMBL/GenBank/DDBJ whole genome shotgun (WGS) entry which is preliminary data.</text>
</comment>
<dbReference type="SUPFAM" id="SSF54001">
    <property type="entry name" value="Cysteine proteinases"/>
    <property type="match status" value="1"/>
</dbReference>
<dbReference type="EMBL" id="JBEAFC010000008">
    <property type="protein sequence ID" value="KAL1545817.1"/>
    <property type="molecule type" value="Genomic_DNA"/>
</dbReference>
<reference evidence="1 2" key="1">
    <citation type="submission" date="2024-06" db="EMBL/GenBank/DDBJ databases">
        <title>A chromosome level genome sequence of Diviner's sage (Salvia divinorum).</title>
        <authorList>
            <person name="Ford S.A."/>
            <person name="Ro D.-K."/>
            <person name="Ness R.W."/>
            <person name="Phillips M.A."/>
        </authorList>
    </citation>
    <scope>NUCLEOTIDE SEQUENCE [LARGE SCALE GENOMIC DNA]</scope>
    <source>
        <strain evidence="1">SAF-2024a</strain>
        <tissue evidence="1">Leaf</tissue>
    </source>
</reference>
<dbReference type="InterPro" id="IPR038765">
    <property type="entry name" value="Papain-like_cys_pep_sf"/>
</dbReference>
<keyword evidence="2" id="KW-1185">Reference proteome</keyword>